<evidence type="ECO:0000256" key="7">
    <source>
        <dbReference type="ARBA" id="ARBA00022824"/>
    </source>
</evidence>
<name>A0A0F7ZYM2_9HYPO</name>
<reference evidence="13 14" key="1">
    <citation type="journal article" date="2014" name="Genome Biol. Evol.">
        <title>Comparative genomics and transcriptomics analyses reveal divergent lifestyle features of nematode endoparasitic fungus Hirsutella minnesotensis.</title>
        <authorList>
            <person name="Lai Y."/>
            <person name="Liu K."/>
            <person name="Zhang X."/>
            <person name="Zhang X."/>
            <person name="Li K."/>
            <person name="Wang N."/>
            <person name="Shu C."/>
            <person name="Wu Y."/>
            <person name="Wang C."/>
            <person name="Bushley K.E."/>
            <person name="Xiang M."/>
            <person name="Liu X."/>
        </authorList>
    </citation>
    <scope>NUCLEOTIDE SEQUENCE [LARGE SCALE GENOMIC DNA]</scope>
    <source>
        <strain evidence="13 14">3608</strain>
    </source>
</reference>
<proteinExistence type="inferred from homology"/>
<dbReference type="PANTHER" id="PTHR12154">
    <property type="entry name" value="GLYCOSYL TRANSFERASE-RELATED"/>
    <property type="match status" value="1"/>
</dbReference>
<evidence type="ECO:0000313" key="14">
    <source>
        <dbReference type="Proteomes" id="UP000054481"/>
    </source>
</evidence>
<keyword evidence="6" id="KW-0812">Transmembrane</keyword>
<evidence type="ECO:0000256" key="11">
    <source>
        <dbReference type="RuleBase" id="RU362127"/>
    </source>
</evidence>
<evidence type="ECO:0000256" key="5">
    <source>
        <dbReference type="ARBA" id="ARBA00017467"/>
    </source>
</evidence>
<feature type="region of interest" description="Disordered" evidence="12">
    <location>
        <begin position="1"/>
        <end position="21"/>
    </location>
</feature>
<dbReference type="GO" id="GO:0006488">
    <property type="term" value="P:dolichol-linked oligosaccharide biosynthetic process"/>
    <property type="evidence" value="ECO:0007669"/>
    <property type="project" value="InterPro"/>
</dbReference>
<dbReference type="EMBL" id="KQ030543">
    <property type="protein sequence ID" value="KJZ72717.1"/>
    <property type="molecule type" value="Genomic_DNA"/>
</dbReference>
<evidence type="ECO:0000256" key="3">
    <source>
        <dbReference type="ARBA" id="ARBA00009731"/>
    </source>
</evidence>
<dbReference type="GO" id="GO:0004577">
    <property type="term" value="F:N-acetylglucosaminyldiphosphodolichol N-acetylglucosaminyltransferase activity"/>
    <property type="evidence" value="ECO:0007669"/>
    <property type="project" value="TreeGrafter"/>
</dbReference>
<comment type="function">
    <text evidence="11">Involved in protein N-glycosylation. Essential for the second step of the dolichol-linked oligosaccharide pathway. Anchors the catalytic subunit ALG13 to the ER.</text>
</comment>
<comment type="subunit">
    <text evidence="4 11">Heterodimer with ALG13 to form a functional enzyme.</text>
</comment>
<evidence type="ECO:0000256" key="8">
    <source>
        <dbReference type="ARBA" id="ARBA00022989"/>
    </source>
</evidence>
<keyword evidence="9" id="KW-0472">Membrane</keyword>
<dbReference type="Pfam" id="PF08660">
    <property type="entry name" value="Alg14"/>
    <property type="match status" value="1"/>
</dbReference>
<sequence length="277" mass="31876">MRRPTLDNHRRQEATTSNRFPPPFIFRTDALIDIRHKETRHIQLAQFRRSQQWPRAQQPSGERSHRPRPHDHCLFVLGSGGHTKEMLMMMDDGSCDFVGFHRRYIISSGDRMSLHHLQDYEDRLGRLCREATTSPGSFDTRTVTRARRVHQPLWTTPWTSVLSLIDILSVLLSPPPNDARQPLRYPSRIYSNGPATGFFVALAIHVLKLFYVVPEASMLFIYIESWARISSLSLTGKLLMYTGIADAFYVQHDKVARKYGLVNAGEMVFNARRLDGA</sequence>
<feature type="compositionally biased region" description="Polar residues" evidence="12">
    <location>
        <begin position="48"/>
        <end position="61"/>
    </location>
</feature>
<evidence type="ECO:0000256" key="10">
    <source>
        <dbReference type="ARBA" id="ARBA00032062"/>
    </source>
</evidence>
<gene>
    <name evidence="11" type="primary">ALG14</name>
    <name evidence="13" type="ORF">HIM_07909</name>
</gene>
<evidence type="ECO:0000256" key="12">
    <source>
        <dbReference type="SAM" id="MobiDB-lite"/>
    </source>
</evidence>
<dbReference type="GO" id="GO:0043541">
    <property type="term" value="C:UDP-N-acetylglucosamine transferase complex"/>
    <property type="evidence" value="ECO:0007669"/>
    <property type="project" value="TreeGrafter"/>
</dbReference>
<evidence type="ECO:0000256" key="4">
    <source>
        <dbReference type="ARBA" id="ARBA00011335"/>
    </source>
</evidence>
<evidence type="ECO:0000256" key="2">
    <source>
        <dbReference type="ARBA" id="ARBA00004590"/>
    </source>
</evidence>
<comment type="similarity">
    <text evidence="3 11">Belongs to the ALG14 family.</text>
</comment>
<dbReference type="PANTHER" id="PTHR12154:SF4">
    <property type="entry name" value="UDP-N-ACETYLGLUCOSAMINE TRANSFERASE SUBUNIT ALG14 HOMOLOG"/>
    <property type="match status" value="1"/>
</dbReference>
<evidence type="ECO:0000256" key="1">
    <source>
        <dbReference type="ARBA" id="ARBA00004389"/>
    </source>
</evidence>
<evidence type="ECO:0000256" key="6">
    <source>
        <dbReference type="ARBA" id="ARBA00022692"/>
    </source>
</evidence>
<accession>A0A0F7ZYM2</accession>
<evidence type="ECO:0000313" key="13">
    <source>
        <dbReference type="EMBL" id="KJZ72717.1"/>
    </source>
</evidence>
<dbReference type="OrthoDB" id="17098at2759"/>
<comment type="subcellular location">
    <subcellularLocation>
        <location evidence="1 11">Endoplasmic reticulum membrane</location>
        <topology evidence="1 11">Single-pass membrane protein</topology>
    </subcellularLocation>
    <subcellularLocation>
        <location evidence="2">Nucleus membrane</location>
        <topology evidence="2">Single-pass membrane protein</topology>
    </subcellularLocation>
</comment>
<keyword evidence="14" id="KW-1185">Reference proteome</keyword>
<feature type="compositionally biased region" description="Basic and acidic residues" evidence="12">
    <location>
        <begin position="1"/>
        <end position="13"/>
    </location>
</feature>
<dbReference type="InterPro" id="IPR013969">
    <property type="entry name" value="Oligosacch_biosynth_Alg14"/>
</dbReference>
<feature type="region of interest" description="Disordered" evidence="12">
    <location>
        <begin position="47"/>
        <end position="71"/>
    </location>
</feature>
<dbReference type="GO" id="GO:0031965">
    <property type="term" value="C:nuclear membrane"/>
    <property type="evidence" value="ECO:0007669"/>
    <property type="project" value="UniProtKB-SubCell"/>
</dbReference>
<evidence type="ECO:0000256" key="9">
    <source>
        <dbReference type="ARBA" id="ARBA00023136"/>
    </source>
</evidence>
<protein>
    <recommendedName>
        <fullName evidence="5 11">UDP-N-acetylglucosamine transferase subunit ALG14</fullName>
    </recommendedName>
    <alternativeName>
        <fullName evidence="10 11">Asparagine-linked glycosylation protein 14</fullName>
    </alternativeName>
</protein>
<keyword evidence="8" id="KW-1133">Transmembrane helix</keyword>
<keyword evidence="7 11" id="KW-0256">Endoplasmic reticulum</keyword>
<dbReference type="AlphaFoldDB" id="A0A0F7ZYM2"/>
<dbReference type="Proteomes" id="UP000054481">
    <property type="component" value="Unassembled WGS sequence"/>
</dbReference>
<organism evidence="13 14">
    <name type="scientific">Hirsutella minnesotensis 3608</name>
    <dbReference type="NCBI Taxonomy" id="1043627"/>
    <lineage>
        <taxon>Eukaryota</taxon>
        <taxon>Fungi</taxon>
        <taxon>Dikarya</taxon>
        <taxon>Ascomycota</taxon>
        <taxon>Pezizomycotina</taxon>
        <taxon>Sordariomycetes</taxon>
        <taxon>Hypocreomycetidae</taxon>
        <taxon>Hypocreales</taxon>
        <taxon>Ophiocordycipitaceae</taxon>
        <taxon>Hirsutella</taxon>
    </lineage>
</organism>